<dbReference type="InterPro" id="IPR015422">
    <property type="entry name" value="PyrdxlP-dep_Trfase_small"/>
</dbReference>
<evidence type="ECO:0000256" key="1">
    <source>
        <dbReference type="ARBA" id="ARBA00001933"/>
    </source>
</evidence>
<dbReference type="EnsemblMetazoa" id="XM_021059901.2">
    <property type="protein sequence ID" value="XP_020915560.1"/>
    <property type="gene ID" value="LOC110253040"/>
</dbReference>
<dbReference type="GO" id="GO:0006559">
    <property type="term" value="P:L-phenylalanine catabolic process"/>
    <property type="evidence" value="ECO:0007669"/>
    <property type="project" value="UniProtKB-UniRule"/>
</dbReference>
<evidence type="ECO:0000256" key="11">
    <source>
        <dbReference type="ARBA" id="ARBA00047798"/>
    </source>
</evidence>
<keyword evidence="9" id="KW-0828">Tyrosine catabolism</keyword>
<dbReference type="FunFam" id="3.40.640.10:FF:000048">
    <property type="entry name" value="tyrosine aminotransferase"/>
    <property type="match status" value="1"/>
</dbReference>
<dbReference type="PANTHER" id="PTHR45744">
    <property type="entry name" value="TYROSINE AMINOTRANSFERASE"/>
    <property type="match status" value="1"/>
</dbReference>
<comment type="subunit">
    <text evidence="4 12">Homodimer.</text>
</comment>
<dbReference type="SUPFAM" id="SSF53383">
    <property type="entry name" value="PLP-dependent transferases"/>
    <property type="match status" value="1"/>
</dbReference>
<comment type="similarity">
    <text evidence="3 12">Belongs to the class-I pyridoxal-phosphate-dependent aminotransferase family.</text>
</comment>
<dbReference type="InterPro" id="IPR015424">
    <property type="entry name" value="PyrdxlP-dep_Trfase"/>
</dbReference>
<dbReference type="FunFam" id="3.90.1150.10:FF:000040">
    <property type="entry name" value="Tyrosine aminotransferase"/>
    <property type="match status" value="1"/>
</dbReference>
<accession>A0A913Y5Q4</accession>
<dbReference type="OMA" id="CALDLCI"/>
<protein>
    <recommendedName>
        <fullName evidence="6 12">Tyrosine aminotransferase</fullName>
        <shortName evidence="12">TAT</shortName>
        <ecNumber evidence="5 12">2.6.1.5</ecNumber>
    </recommendedName>
</protein>
<evidence type="ECO:0000313" key="15">
    <source>
        <dbReference type="EnsemblMetazoa" id="XP_020915560.1"/>
    </source>
</evidence>
<proteinExistence type="inferred from homology"/>
<comment type="pathway">
    <text evidence="2 12">Amino-acid degradation; L-phenylalanine degradation; acetoacetate and fumarate from L-phenylalanine: step 2/6.</text>
</comment>
<dbReference type="GO" id="GO:0030170">
    <property type="term" value="F:pyridoxal phosphate binding"/>
    <property type="evidence" value="ECO:0007669"/>
    <property type="project" value="InterPro"/>
</dbReference>
<dbReference type="KEGG" id="epa:110253040"/>
<dbReference type="Pfam" id="PF00155">
    <property type="entry name" value="Aminotran_1_2"/>
    <property type="match status" value="1"/>
</dbReference>
<dbReference type="RefSeq" id="XP_020915560.1">
    <property type="nucleotide sequence ID" value="XM_021059901.2"/>
</dbReference>
<evidence type="ECO:0000256" key="10">
    <source>
        <dbReference type="ARBA" id="ARBA00022898"/>
    </source>
</evidence>
<feature type="domain" description="Aminotransferase class I/classII large" evidence="14">
    <location>
        <begin position="63"/>
        <end position="425"/>
    </location>
</feature>
<evidence type="ECO:0000313" key="16">
    <source>
        <dbReference type="Proteomes" id="UP000887567"/>
    </source>
</evidence>
<dbReference type="NCBIfam" id="TIGR01265">
    <property type="entry name" value="tyr_nico_aTase"/>
    <property type="match status" value="1"/>
</dbReference>
<comment type="cofactor">
    <cofactor evidence="1 12 13">
        <name>pyridoxal 5'-phosphate</name>
        <dbReference type="ChEBI" id="CHEBI:597326"/>
    </cofactor>
</comment>
<dbReference type="CDD" id="cd00609">
    <property type="entry name" value="AAT_like"/>
    <property type="match status" value="1"/>
</dbReference>
<feature type="modified residue" description="N6-(pyridoxal phosphate)lysine" evidence="13">
    <location>
        <position position="272"/>
    </location>
</feature>
<evidence type="ECO:0000256" key="13">
    <source>
        <dbReference type="PIRSR" id="PIRSR000517-1"/>
    </source>
</evidence>
<dbReference type="EC" id="2.6.1.5" evidence="5 12"/>
<dbReference type="PIRSF" id="PIRSF000517">
    <property type="entry name" value="Tyr_transaminase"/>
    <property type="match status" value="1"/>
</dbReference>
<evidence type="ECO:0000256" key="9">
    <source>
        <dbReference type="ARBA" id="ARBA00022878"/>
    </source>
</evidence>
<keyword evidence="7" id="KW-0032">Aminotransferase</keyword>
<evidence type="ECO:0000256" key="6">
    <source>
        <dbReference type="ARBA" id="ARBA00015959"/>
    </source>
</evidence>
<dbReference type="InterPro" id="IPR005957">
    <property type="entry name" value="Tyrosine_aminoTrfase"/>
</dbReference>
<evidence type="ECO:0000256" key="2">
    <source>
        <dbReference type="ARBA" id="ARBA00005203"/>
    </source>
</evidence>
<dbReference type="GO" id="GO:0004838">
    <property type="term" value="F:L-tyrosine-2-oxoglutarate transaminase activity"/>
    <property type="evidence" value="ECO:0007669"/>
    <property type="project" value="UniProtKB-UniRule"/>
</dbReference>
<evidence type="ECO:0000256" key="8">
    <source>
        <dbReference type="ARBA" id="ARBA00022679"/>
    </source>
</evidence>
<dbReference type="InterPro" id="IPR004839">
    <property type="entry name" value="Aminotransferase_I/II_large"/>
</dbReference>
<dbReference type="InterPro" id="IPR015421">
    <property type="entry name" value="PyrdxlP-dep_Trfase_major"/>
</dbReference>
<comment type="function">
    <text evidence="12">Transaminase involved in tyrosine breakdown. Converts tyrosine to p-hydroxyphenylpyruvate.</text>
</comment>
<dbReference type="InterPro" id="IPR005958">
    <property type="entry name" value="TyrNic_aminoTrfase"/>
</dbReference>
<evidence type="ECO:0000256" key="3">
    <source>
        <dbReference type="ARBA" id="ARBA00007441"/>
    </source>
</evidence>
<dbReference type="AlphaFoldDB" id="A0A913Y5Q4"/>
<organism evidence="15 16">
    <name type="scientific">Exaiptasia diaphana</name>
    <name type="common">Tropical sea anemone</name>
    <name type="synonym">Aiptasia pulchella</name>
    <dbReference type="NCBI Taxonomy" id="2652724"/>
    <lineage>
        <taxon>Eukaryota</taxon>
        <taxon>Metazoa</taxon>
        <taxon>Cnidaria</taxon>
        <taxon>Anthozoa</taxon>
        <taxon>Hexacorallia</taxon>
        <taxon>Actiniaria</taxon>
        <taxon>Aiptasiidae</taxon>
        <taxon>Exaiptasia</taxon>
    </lineage>
</organism>
<evidence type="ECO:0000259" key="14">
    <source>
        <dbReference type="Pfam" id="PF00155"/>
    </source>
</evidence>
<dbReference type="OrthoDB" id="7042322at2759"/>
<evidence type="ECO:0000256" key="12">
    <source>
        <dbReference type="PIRNR" id="PIRNR000517"/>
    </source>
</evidence>
<evidence type="ECO:0000256" key="4">
    <source>
        <dbReference type="ARBA" id="ARBA00011738"/>
    </source>
</evidence>
<evidence type="ECO:0000256" key="5">
    <source>
        <dbReference type="ARBA" id="ARBA00012749"/>
    </source>
</evidence>
<keyword evidence="8" id="KW-0808">Transferase</keyword>
<dbReference type="PANTHER" id="PTHR45744:SF2">
    <property type="entry name" value="TYROSINE AMINOTRANSFERASE"/>
    <property type="match status" value="1"/>
</dbReference>
<keyword evidence="10 12" id="KW-0663">Pyridoxal phosphate</keyword>
<dbReference type="NCBIfam" id="TIGR01264">
    <property type="entry name" value="tyr_amTase_E"/>
    <property type="match status" value="1"/>
</dbReference>
<dbReference type="Proteomes" id="UP000887567">
    <property type="component" value="Unplaced"/>
</dbReference>
<name>A0A913Y5Q4_EXADI</name>
<dbReference type="GO" id="GO:0006572">
    <property type="term" value="P:L-tyrosine catabolic process"/>
    <property type="evidence" value="ECO:0007669"/>
    <property type="project" value="UniProtKB-KW"/>
</dbReference>
<evidence type="ECO:0000256" key="7">
    <source>
        <dbReference type="ARBA" id="ARBA00022576"/>
    </source>
</evidence>
<reference evidence="15" key="1">
    <citation type="submission" date="2022-11" db="UniProtKB">
        <authorList>
            <consortium name="EnsemblMetazoa"/>
        </authorList>
    </citation>
    <scope>IDENTIFICATION</scope>
</reference>
<dbReference type="Gene3D" id="3.90.1150.10">
    <property type="entry name" value="Aspartate Aminotransferase, domain 1"/>
    <property type="match status" value="1"/>
</dbReference>
<sequence length="452" mass="50492">MNLNFNLVRTSRNIIMYSPIRMSSTITMKKKKWHVPASKTAKDTFNPIRAIVDTMKVQPNPDKKMIALSIGDPTVFGNLNPPKETVEAIVDSVRAGTNNGYAPSTGYLKTKQAIVKFCSHPNAEVEAKDVVLSSGCSNALEMAIDVLVNPGENILLPLPGFSIYQTISVSRGHEVRTYNLLPERSWEVDIDHLESQIDEKTRAIVINNPSNPCGSVYTKEHLEAILEIAEKHMVPIISDEVYADVVFPGNTFYPLAALSKNVPILTCGAISKRFLVPGWRLGWILIHDRNGAFEDEVRPGLTSLSQQILGPNTIIQAAIPDIFSKTPNSFYENAINVMQKNAMILYEDLSKIPELIPIMPQGAMYMMVGINTSMFEDIKDDVEFTEKLVAEQSVFCLPAQCFRYPNYFRIVLTTPEEMTKEAALRITEFCATHKKMSNSVTNGQMSDEEHDK</sequence>
<dbReference type="GeneID" id="110253040"/>
<comment type="catalytic activity">
    <reaction evidence="11 12">
        <text>L-tyrosine + 2-oxoglutarate = 3-(4-hydroxyphenyl)pyruvate + L-glutamate</text>
        <dbReference type="Rhea" id="RHEA:15093"/>
        <dbReference type="ChEBI" id="CHEBI:16810"/>
        <dbReference type="ChEBI" id="CHEBI:29985"/>
        <dbReference type="ChEBI" id="CHEBI:36242"/>
        <dbReference type="ChEBI" id="CHEBI:58315"/>
        <dbReference type="EC" id="2.6.1.5"/>
    </reaction>
</comment>
<dbReference type="Gene3D" id="3.40.640.10">
    <property type="entry name" value="Type I PLP-dependent aspartate aminotransferase-like (Major domain)"/>
    <property type="match status" value="1"/>
</dbReference>
<dbReference type="PRINTS" id="PR00753">
    <property type="entry name" value="ACCSYNTHASE"/>
</dbReference>
<keyword evidence="16" id="KW-1185">Reference proteome</keyword>